<dbReference type="AlphaFoldDB" id="A0A8T0D7R1"/>
<name>A0A8T0D7R1_9TREM</name>
<evidence type="ECO:0000313" key="3">
    <source>
        <dbReference type="Proteomes" id="UP000699462"/>
    </source>
</evidence>
<sequence length="284" mass="30358">MIAHYRIKPSPSNTSLSDRSSPPSTTSHLPGSVRCNGQDNSASQEVEPNSALTTGNQLQKSPRVKQLIGQINRAGSFEKSSESSSLPSVHPPPFSVLPTGSRTSIALSTASSDTSVTNTLSSISTPPLPPPLPPPPPLRCIKHVQVNPIDSLGQYPSTGLTTESEAFSISTFKKALKLNRTPAVMTMKLTAAGELQEYNIQHVPPIVFTFLFAGCTSCSRPNRPAPPLPKLPPPSPLESHANRLHHLSHIPQLTTGQPSFGQDVSLTGQTGYKLDHLLHTPSHM</sequence>
<evidence type="ECO:0000313" key="2">
    <source>
        <dbReference type="EMBL" id="KAF8563873.1"/>
    </source>
</evidence>
<feature type="region of interest" description="Disordered" evidence="1">
    <location>
        <begin position="1"/>
        <end position="97"/>
    </location>
</feature>
<accession>A0A8T0D7R1</accession>
<reference evidence="2 3" key="1">
    <citation type="submission" date="2019-07" db="EMBL/GenBank/DDBJ databases">
        <title>Annotation for the trematode Paragonimus westermani.</title>
        <authorList>
            <person name="Choi Y.-J."/>
        </authorList>
    </citation>
    <scope>NUCLEOTIDE SEQUENCE [LARGE SCALE GENOMIC DNA]</scope>
    <source>
        <strain evidence="2">180907_Pwestermani</strain>
    </source>
</reference>
<comment type="caution">
    <text evidence="2">The sequence shown here is derived from an EMBL/GenBank/DDBJ whole genome shotgun (WGS) entry which is preliminary data.</text>
</comment>
<feature type="compositionally biased region" description="Polar residues" evidence="1">
    <location>
        <begin position="10"/>
        <end position="60"/>
    </location>
</feature>
<protein>
    <submittedName>
        <fullName evidence="2">Uncharacterized protein</fullName>
    </submittedName>
</protein>
<organism evidence="2 3">
    <name type="scientific">Paragonimus westermani</name>
    <dbReference type="NCBI Taxonomy" id="34504"/>
    <lineage>
        <taxon>Eukaryota</taxon>
        <taxon>Metazoa</taxon>
        <taxon>Spiralia</taxon>
        <taxon>Lophotrochozoa</taxon>
        <taxon>Platyhelminthes</taxon>
        <taxon>Trematoda</taxon>
        <taxon>Digenea</taxon>
        <taxon>Plagiorchiida</taxon>
        <taxon>Troglotremata</taxon>
        <taxon>Troglotrematidae</taxon>
        <taxon>Paragonimus</taxon>
    </lineage>
</organism>
<gene>
    <name evidence="2" type="ORF">P879_02444</name>
</gene>
<dbReference type="Proteomes" id="UP000699462">
    <property type="component" value="Unassembled WGS sequence"/>
</dbReference>
<proteinExistence type="predicted"/>
<dbReference type="EMBL" id="JTDF01010450">
    <property type="protein sequence ID" value="KAF8563873.1"/>
    <property type="molecule type" value="Genomic_DNA"/>
</dbReference>
<evidence type="ECO:0000256" key="1">
    <source>
        <dbReference type="SAM" id="MobiDB-lite"/>
    </source>
</evidence>
<keyword evidence="3" id="KW-1185">Reference proteome</keyword>